<dbReference type="InterPro" id="IPR043128">
    <property type="entry name" value="Rev_trsase/Diguanyl_cyclase"/>
</dbReference>
<accession>A0ABP7SUZ0</accession>
<keyword evidence="5" id="KW-1185">Reference proteome</keyword>
<dbReference type="Pfam" id="PF13185">
    <property type="entry name" value="GAF_2"/>
    <property type="match status" value="1"/>
</dbReference>
<dbReference type="PROSITE" id="PS50112">
    <property type="entry name" value="PAS"/>
    <property type="match status" value="3"/>
</dbReference>
<feature type="domain" description="PAS" evidence="1">
    <location>
        <begin position="435"/>
        <end position="505"/>
    </location>
</feature>
<dbReference type="CDD" id="cd00130">
    <property type="entry name" value="PAS"/>
    <property type="match status" value="3"/>
</dbReference>
<feature type="domain" description="PAC" evidence="2">
    <location>
        <begin position="208"/>
        <end position="259"/>
    </location>
</feature>
<dbReference type="NCBIfam" id="TIGR00254">
    <property type="entry name" value="GGDEF"/>
    <property type="match status" value="1"/>
</dbReference>
<dbReference type="SMART" id="SM00091">
    <property type="entry name" value="PAS"/>
    <property type="match status" value="3"/>
</dbReference>
<dbReference type="Pfam" id="PF01590">
    <property type="entry name" value="GAF"/>
    <property type="match status" value="1"/>
</dbReference>
<dbReference type="PROSITE" id="PS50113">
    <property type="entry name" value="PAC"/>
    <property type="match status" value="2"/>
</dbReference>
<feature type="domain" description="GGDEF" evidence="3">
    <location>
        <begin position="757"/>
        <end position="890"/>
    </location>
</feature>
<dbReference type="EMBL" id="BAAAZE010000005">
    <property type="protein sequence ID" value="GAA4016823.1"/>
    <property type="molecule type" value="Genomic_DNA"/>
</dbReference>
<evidence type="ECO:0000313" key="5">
    <source>
        <dbReference type="Proteomes" id="UP001501353"/>
    </source>
</evidence>
<dbReference type="SMART" id="SM00267">
    <property type="entry name" value="GGDEF"/>
    <property type="match status" value="1"/>
</dbReference>
<dbReference type="InterPro" id="IPR000014">
    <property type="entry name" value="PAS"/>
</dbReference>
<name>A0ABP7SUZ0_9BURK</name>
<dbReference type="InterPro" id="IPR052155">
    <property type="entry name" value="Biofilm_reg_signaling"/>
</dbReference>
<reference evidence="5" key="1">
    <citation type="journal article" date="2019" name="Int. J. Syst. Evol. Microbiol.">
        <title>The Global Catalogue of Microorganisms (GCM) 10K type strain sequencing project: providing services to taxonomists for standard genome sequencing and annotation.</title>
        <authorList>
            <consortium name="The Broad Institute Genomics Platform"/>
            <consortium name="The Broad Institute Genome Sequencing Center for Infectious Disease"/>
            <person name="Wu L."/>
            <person name="Ma J."/>
        </authorList>
    </citation>
    <scope>NUCLEOTIDE SEQUENCE [LARGE SCALE GENOMIC DNA]</scope>
    <source>
        <strain evidence="5">JCM 16673</strain>
    </source>
</reference>
<dbReference type="NCBIfam" id="TIGR00229">
    <property type="entry name" value="sensory_box"/>
    <property type="match status" value="3"/>
</dbReference>
<dbReference type="InterPro" id="IPR013655">
    <property type="entry name" value="PAS_fold_3"/>
</dbReference>
<dbReference type="InterPro" id="IPR000160">
    <property type="entry name" value="GGDEF_dom"/>
</dbReference>
<evidence type="ECO:0000259" key="1">
    <source>
        <dbReference type="PROSITE" id="PS50112"/>
    </source>
</evidence>
<dbReference type="SMART" id="SM00086">
    <property type="entry name" value="PAC"/>
    <property type="match status" value="3"/>
</dbReference>
<dbReference type="PANTHER" id="PTHR44757:SF2">
    <property type="entry name" value="BIOFILM ARCHITECTURE MAINTENANCE PROTEIN MBAA"/>
    <property type="match status" value="1"/>
</dbReference>
<dbReference type="Gene3D" id="3.30.70.270">
    <property type="match status" value="1"/>
</dbReference>
<feature type="domain" description="PAC" evidence="2">
    <location>
        <begin position="83"/>
        <end position="136"/>
    </location>
</feature>
<dbReference type="PANTHER" id="PTHR44757">
    <property type="entry name" value="DIGUANYLATE CYCLASE DGCP"/>
    <property type="match status" value="1"/>
</dbReference>
<evidence type="ECO:0000259" key="2">
    <source>
        <dbReference type="PROSITE" id="PS50113"/>
    </source>
</evidence>
<comment type="caution">
    <text evidence="4">The sequence shown here is derived from an EMBL/GenBank/DDBJ whole genome shotgun (WGS) entry which is preliminary data.</text>
</comment>
<proteinExistence type="predicted"/>
<evidence type="ECO:0000313" key="4">
    <source>
        <dbReference type="EMBL" id="GAA4016823.1"/>
    </source>
</evidence>
<gene>
    <name evidence="4" type="ORF">GCM10022212_10180</name>
</gene>
<sequence length="895" mass="99377">MSDHYFGSDTLFSTLAESIGLIAMVWELEPDIIHLSEQWTALTGHPSADPISSAQLRKIIHSDDLMVMNDAILRCLKGSDHFYDAEVRVLHRNGEWIWLAARGRVVERNAEHRAARIVASFLDIGHRKRAELILSESEQRYRAMFNISPHGILLTKPDGEILSANPAACLLTGYSEAELIHLGHAGLSKSADTARSSLPLTGLQMGSRNGQASLFRKDGVRLDVALSSATFTDQSGAMRISVMLQDITDSIATERKLQRLARLYDARSRCNQAIIQSKTPQALYEAVCKIVAECGDFGLAWVALVDWQTRQIKPSCSEGRERAYLHSAKISIDPTIPAGCGPLGRAIRESRNIICEDFQNAPSTAPWHALAGIHHFRAIAVFPLQQTGQTIGALTLYASDKDYFDAQLVELLAEIARDISFGLDNLQRDIALSSSEARFRTLWETSTDGILMMTQESIIRYANPALETLYGHPGDQLLGKSIAMLQPARFRTSHDEGIRRFLRSGRRMLNWRGASVVALHADGHEFPMEISFSEAVIDGERLFIDFMRDITERKRANDLVSHQNAILKMITSSVELPITLAAVNQMIEGQVSDTTCCIQGLHESDGSFSWQVAENLPESFTHFMLQLPTGKAGLPDTALDAARVVADLECDPDYAAHALLAREYGIRGTSFWPVQGRQGQSLAVLVLYHHGSRAISEFEQCLLPSVVDLIGLAIENRKSDERIRYLAHHDDLTGLPNRARFMQELTLATARAARGGHQVGLLFLDLDRFKNINDTLGHHTGDAVLREVANRLRHAVREVDMVARLGGDEFVVMAENFFDLATLTGIAQKLIEQISQPMDIEAQEFHLTVSIGISIYPVDGSDIHTLIKNADMAMYRVKELGRNSHQFYDEQMSAG</sequence>
<feature type="domain" description="PAS" evidence="1">
    <location>
        <begin position="8"/>
        <end position="79"/>
    </location>
</feature>
<dbReference type="InterPro" id="IPR000700">
    <property type="entry name" value="PAS-assoc_C"/>
</dbReference>
<dbReference type="InterPro" id="IPR029016">
    <property type="entry name" value="GAF-like_dom_sf"/>
</dbReference>
<dbReference type="SUPFAM" id="SSF55073">
    <property type="entry name" value="Nucleotide cyclase"/>
    <property type="match status" value="1"/>
</dbReference>
<dbReference type="CDD" id="cd01949">
    <property type="entry name" value="GGDEF"/>
    <property type="match status" value="1"/>
</dbReference>
<organism evidence="4 5">
    <name type="scientific">Actimicrobium antarcticum</name>
    <dbReference type="NCBI Taxonomy" id="1051899"/>
    <lineage>
        <taxon>Bacteria</taxon>
        <taxon>Pseudomonadati</taxon>
        <taxon>Pseudomonadota</taxon>
        <taxon>Betaproteobacteria</taxon>
        <taxon>Burkholderiales</taxon>
        <taxon>Oxalobacteraceae</taxon>
        <taxon>Actimicrobium</taxon>
    </lineage>
</organism>
<dbReference type="Pfam" id="PF00990">
    <property type="entry name" value="GGDEF"/>
    <property type="match status" value="1"/>
</dbReference>
<dbReference type="PROSITE" id="PS50887">
    <property type="entry name" value="GGDEF"/>
    <property type="match status" value="1"/>
</dbReference>
<protein>
    <recommendedName>
        <fullName evidence="6">Diguanylate cyclase</fullName>
    </recommendedName>
</protein>
<dbReference type="Pfam" id="PF13426">
    <property type="entry name" value="PAS_9"/>
    <property type="match status" value="2"/>
</dbReference>
<dbReference type="SMART" id="SM00065">
    <property type="entry name" value="GAF"/>
    <property type="match status" value="2"/>
</dbReference>
<dbReference type="Proteomes" id="UP001501353">
    <property type="component" value="Unassembled WGS sequence"/>
</dbReference>
<dbReference type="Gene3D" id="3.30.450.20">
    <property type="entry name" value="PAS domain"/>
    <property type="match status" value="3"/>
</dbReference>
<dbReference type="InterPro" id="IPR029787">
    <property type="entry name" value="Nucleotide_cyclase"/>
</dbReference>
<dbReference type="InterPro" id="IPR035965">
    <property type="entry name" value="PAS-like_dom_sf"/>
</dbReference>
<dbReference type="SUPFAM" id="SSF55785">
    <property type="entry name" value="PYP-like sensor domain (PAS domain)"/>
    <property type="match status" value="3"/>
</dbReference>
<evidence type="ECO:0008006" key="6">
    <source>
        <dbReference type="Google" id="ProtNLM"/>
    </source>
</evidence>
<dbReference type="InterPro" id="IPR003018">
    <property type="entry name" value="GAF"/>
</dbReference>
<dbReference type="SUPFAM" id="SSF55781">
    <property type="entry name" value="GAF domain-like"/>
    <property type="match status" value="2"/>
</dbReference>
<dbReference type="Gene3D" id="3.30.450.40">
    <property type="match status" value="2"/>
</dbReference>
<dbReference type="Pfam" id="PF08447">
    <property type="entry name" value="PAS_3"/>
    <property type="match status" value="1"/>
</dbReference>
<feature type="domain" description="PAS" evidence="1">
    <location>
        <begin position="137"/>
        <end position="180"/>
    </location>
</feature>
<evidence type="ECO:0000259" key="3">
    <source>
        <dbReference type="PROSITE" id="PS50887"/>
    </source>
</evidence>
<dbReference type="RefSeq" id="WP_344762159.1">
    <property type="nucleotide sequence ID" value="NZ_BAAAZE010000005.1"/>
</dbReference>
<dbReference type="InterPro" id="IPR001610">
    <property type="entry name" value="PAC"/>
</dbReference>